<protein>
    <submittedName>
        <fullName evidence="1">DUF2971 domain-containing protein</fullName>
    </submittedName>
</protein>
<name>A0ABX2E771_9FLAO</name>
<reference evidence="1 2" key="1">
    <citation type="journal article" date="2015" name="Int. J. Syst. Evol. Microbiol.">
        <title>Winogradskyella litoriviva sp. nov., isolated from coastal seawater.</title>
        <authorList>
            <person name="Nedashkovskaya O.I."/>
            <person name="Kukhlevskiy A.D."/>
            <person name="Zhukova N.V."/>
            <person name="Kim S.J."/>
            <person name="Rhee S.K."/>
            <person name="Mikhailov V.V."/>
        </authorList>
    </citation>
    <scope>NUCLEOTIDE SEQUENCE [LARGE SCALE GENOMIC DNA]</scope>
    <source>
        <strain evidence="1 2">KMM6491</strain>
    </source>
</reference>
<dbReference type="Proteomes" id="UP000805085">
    <property type="component" value="Unassembled WGS sequence"/>
</dbReference>
<dbReference type="RefSeq" id="WP_173301513.1">
    <property type="nucleotide sequence ID" value="NZ_JABRWQ010000004.1"/>
</dbReference>
<comment type="caution">
    <text evidence="1">The sequence shown here is derived from an EMBL/GenBank/DDBJ whole genome shotgun (WGS) entry which is preliminary data.</text>
</comment>
<organism evidence="1 2">
    <name type="scientific">Winogradskyella litoriviva</name>
    <dbReference type="NCBI Taxonomy" id="1220182"/>
    <lineage>
        <taxon>Bacteria</taxon>
        <taxon>Pseudomonadati</taxon>
        <taxon>Bacteroidota</taxon>
        <taxon>Flavobacteriia</taxon>
        <taxon>Flavobacteriales</taxon>
        <taxon>Flavobacteriaceae</taxon>
        <taxon>Winogradskyella</taxon>
    </lineage>
</organism>
<proteinExistence type="predicted"/>
<accession>A0ABX2E771</accession>
<sequence length="399" mass="46512">MKEVQKFINEYNENITTTNAQQAVDDFLNNYFTWKNIVGYMIEGKDGEREYGKVLVIFSVAISEINSITEGIIDTLISEVQEYENKVKYMFGIKSALYSNLGFCWHKLGLLYDNMAIEAFKKYIFYQTTLSNHTSYNELTCYSFRNCSKFLFQSLVNDTLNLSSPTTFNDIFDCPIIELMNNDDDISKLIREAYLSGIKVACFVKNEKLPYTNDALDTQISNDKKNKKDKKEYLNELMWAHYADSHKGICIKYKFPSNVTTSGSENNNYVTYFKDVEYTFDLKKYSKQNSINMKDAFFAKGKSWKYENELRLLYYNPTNNDSHISLPISNCIEAVYFGVKCSDKDKQTIRNLLKGKKCVSYKSQWVDNKEKEIKEEKDVEFYQMKIDEKVFGAIQSVKA</sequence>
<keyword evidence="2" id="KW-1185">Reference proteome</keyword>
<gene>
    <name evidence="1" type="ORF">HNV10_11495</name>
</gene>
<dbReference type="EMBL" id="JABRWQ010000004">
    <property type="protein sequence ID" value="NRD23871.1"/>
    <property type="molecule type" value="Genomic_DNA"/>
</dbReference>
<dbReference type="InterPro" id="IPR021352">
    <property type="entry name" value="DUF2971"/>
</dbReference>
<dbReference type="Pfam" id="PF11185">
    <property type="entry name" value="DUF2971"/>
    <property type="match status" value="1"/>
</dbReference>
<evidence type="ECO:0000313" key="2">
    <source>
        <dbReference type="Proteomes" id="UP000805085"/>
    </source>
</evidence>
<evidence type="ECO:0000313" key="1">
    <source>
        <dbReference type="EMBL" id="NRD23871.1"/>
    </source>
</evidence>